<organism evidence="1">
    <name type="scientific">Flavobacterium columnare</name>
    <dbReference type="NCBI Taxonomy" id="996"/>
    <lineage>
        <taxon>Bacteria</taxon>
        <taxon>Pseudomonadati</taxon>
        <taxon>Bacteroidota</taxon>
        <taxon>Flavobacteriia</taxon>
        <taxon>Flavobacteriales</taxon>
        <taxon>Flavobacteriaceae</taxon>
        <taxon>Flavobacterium</taxon>
    </lineage>
</organism>
<dbReference type="Pfam" id="PF14125">
    <property type="entry name" value="DUF4292"/>
    <property type="match status" value="1"/>
</dbReference>
<protein>
    <submittedName>
        <fullName evidence="1">DUF4292 domain-containing protein</fullName>
    </submittedName>
</protein>
<dbReference type="EMBL" id="RWGX01000006">
    <property type="protein sequence ID" value="RVU86932.1"/>
    <property type="molecule type" value="Genomic_DNA"/>
</dbReference>
<sequence>MIKKIISIISVALVSVSCKTKQNLVIHQENKTPIIAETAKNVITNHEAIKRDFKTAYIKSDIQYKDENQSSSILADIRIKKDQMILVTAKILGYPVAKVLLTPSSVKYYQKIGGKFFDGDYKILSNWLGTELNFQKVQNLLLGKTIDDLSLGKYTMIKEENSIKLLETTPHNLIKSYSFDPNSFWLNSQEIKQIDRDQKMTVNYTNYNSASEAILPMELVIFATQGNRTTEITIQNESVTYNEELTFPYSVPEGYKAIKIN</sequence>
<dbReference type="GeneID" id="56896703"/>
<dbReference type="InterPro" id="IPR025634">
    <property type="entry name" value="DUF4292"/>
</dbReference>
<proteinExistence type="predicted"/>
<accession>A0AA94F2Q8</accession>
<gene>
    <name evidence="1" type="ORF">EJB19_15460</name>
</gene>
<comment type="caution">
    <text evidence="1">The sequence shown here is derived from an EMBL/GenBank/DDBJ whole genome shotgun (WGS) entry which is preliminary data.</text>
</comment>
<dbReference type="AlphaFoldDB" id="A0AA94F2Q8"/>
<dbReference type="PROSITE" id="PS51257">
    <property type="entry name" value="PROKAR_LIPOPROTEIN"/>
    <property type="match status" value="1"/>
</dbReference>
<name>A0AA94F2Q8_9FLAO</name>
<dbReference type="Gene3D" id="2.50.20.10">
    <property type="entry name" value="Lipoprotein localisation LolA/LolB/LppX"/>
    <property type="match status" value="1"/>
</dbReference>
<dbReference type="KEGG" id="fcv:AWN65_13130"/>
<reference evidence="1" key="1">
    <citation type="submission" date="2018-12" db="EMBL/GenBank/DDBJ databases">
        <title>Draft genome sequence of Flaovobacterium columnare BGFS27 isolated from channel catfish in Alabama.</title>
        <authorList>
            <person name="Cai W."/>
            <person name="Arias C."/>
        </authorList>
    </citation>
    <scope>NUCLEOTIDE SEQUENCE [LARGE SCALE GENOMIC DNA]</scope>
    <source>
        <strain evidence="1">BGFS27</strain>
    </source>
</reference>
<evidence type="ECO:0000313" key="1">
    <source>
        <dbReference type="EMBL" id="RVU86932.1"/>
    </source>
</evidence>
<dbReference type="RefSeq" id="WP_060383562.1">
    <property type="nucleotide sequence ID" value="NZ_MTDB01000001.1"/>
</dbReference>